<feature type="signal peptide" evidence="5">
    <location>
        <begin position="1"/>
        <end position="21"/>
    </location>
</feature>
<feature type="compositionally biased region" description="Basic and acidic residues" evidence="4">
    <location>
        <begin position="425"/>
        <end position="454"/>
    </location>
</feature>
<dbReference type="Gene3D" id="2.130.10.10">
    <property type="entry name" value="YVTN repeat-like/Quinoprotein amine dehydrogenase"/>
    <property type="match status" value="3"/>
</dbReference>
<feature type="repeat" description="WD" evidence="3">
    <location>
        <begin position="206"/>
        <end position="247"/>
    </location>
</feature>
<evidence type="ECO:0000313" key="6">
    <source>
        <dbReference type="EMBL" id="MDG4476637.1"/>
    </source>
</evidence>
<dbReference type="InterPro" id="IPR001680">
    <property type="entry name" value="WD40_rpt"/>
</dbReference>
<organism evidence="6 7">
    <name type="scientific">Thiovibrio frasassiensis</name>
    <dbReference type="NCBI Taxonomy" id="2984131"/>
    <lineage>
        <taxon>Bacteria</taxon>
        <taxon>Pseudomonadati</taxon>
        <taxon>Thermodesulfobacteriota</taxon>
        <taxon>Desulfobulbia</taxon>
        <taxon>Desulfobulbales</taxon>
        <taxon>Thiovibrionaceae</taxon>
        <taxon>Thiovibrio</taxon>
    </lineage>
</organism>
<dbReference type="PANTHER" id="PTHR44129">
    <property type="entry name" value="WD REPEAT-CONTAINING PROTEIN POP1"/>
    <property type="match status" value="1"/>
</dbReference>
<sequence length="593" mass="64184">MGFVFLLSCFFLAVGVTPSGATGNPDLLKTIQGAKGDIINGIACSPDGKLVSSAGDGGTVKVWEVNTGKLLYTLGKELQSTDAVAFSPDGKFLAAAVNAGGRRGNAVQVWDLASGQLVQDMREHTQLITDLAFSPDGNRIASVGNDNTLRIWNVRYGTLETTQKETKNNLLALAYSPDGKQIVATENWEGKIEMWDAVNVRLIRSIQGHADWVLCVAYSPDGKEFVTGSRDGSVYVWDGETGTRLRVLRDPELDPVNSVAYTPDGRFVVAATQSRQILSWQKSGGKLFNFYEGHDLSVTSLAFSVSGKNLVSAGLDGTIRVWSTPGQGGPDSLYAQGVKFEAGIDPMEQDLVQAAKLYQQAAENGQVDAMFRLGGMYSQGKGVVRNSDEARKWWALAAEKGHAAARMQLQSGQKIALAVSPPQAKVEEVHSQPEPKTLPPEDKKSKPSVKETPKPELVAKIVPPPPAPKPVAKDKNSLYEEGLRFFKGDGVPKDYGQAHKLFVEAAEMGQAKAQYRLGFMYSLGKGVKKSDHEAVSWWQKAAKQNDADAQYYLGYMYEIGGGVKQDMGEAKKWYQKAAANGNVNAAQSLKMLP</sequence>
<dbReference type="SUPFAM" id="SSF50978">
    <property type="entry name" value="WD40 repeat-like"/>
    <property type="match status" value="1"/>
</dbReference>
<evidence type="ECO:0000256" key="5">
    <source>
        <dbReference type="SAM" id="SignalP"/>
    </source>
</evidence>
<evidence type="ECO:0000256" key="2">
    <source>
        <dbReference type="ARBA" id="ARBA00022737"/>
    </source>
</evidence>
<reference evidence="6" key="2">
    <citation type="submission" date="2022-10" db="EMBL/GenBank/DDBJ databases">
        <authorList>
            <person name="Aronson H.S."/>
        </authorList>
    </citation>
    <scope>NUCLEOTIDE SEQUENCE</scope>
    <source>
        <strain evidence="6">RS19-109</strain>
    </source>
</reference>
<name>A0A9X4MHB6_9BACT</name>
<feature type="repeat" description="WD" evidence="3">
    <location>
        <begin position="121"/>
        <end position="162"/>
    </location>
</feature>
<feature type="repeat" description="WD" evidence="3">
    <location>
        <begin position="39"/>
        <end position="73"/>
    </location>
</feature>
<protein>
    <recommendedName>
        <fullName evidence="8">Anaphase-promoting complex subunit 4 WD40 domain-containing protein</fullName>
    </recommendedName>
</protein>
<dbReference type="Pfam" id="PF08238">
    <property type="entry name" value="Sel1"/>
    <property type="match status" value="5"/>
</dbReference>
<evidence type="ECO:0000256" key="4">
    <source>
        <dbReference type="SAM" id="MobiDB-lite"/>
    </source>
</evidence>
<dbReference type="InterPro" id="IPR019775">
    <property type="entry name" value="WD40_repeat_CS"/>
</dbReference>
<dbReference type="InterPro" id="IPR020472">
    <property type="entry name" value="WD40_PAC1"/>
</dbReference>
<dbReference type="AlphaFoldDB" id="A0A9X4MHB6"/>
<feature type="region of interest" description="Disordered" evidence="4">
    <location>
        <begin position="419"/>
        <end position="473"/>
    </location>
</feature>
<keyword evidence="2" id="KW-0677">Repeat</keyword>
<reference evidence="6" key="1">
    <citation type="journal article" date="2022" name="bioRxiv">
        <title>Thiovibrio frasassiensisgen. nov., sp. nov., an autotrophic, elemental sulfur disproportionating bacterium isolated from sulfidic karst sediment, and proposal of Thiovibrionaceae fam. nov.</title>
        <authorList>
            <person name="Aronson H."/>
            <person name="Thomas C."/>
            <person name="Bhattacharyya M."/>
            <person name="Eckstein S."/>
            <person name="Jensen S."/>
            <person name="Barco R."/>
            <person name="Macalady J."/>
            <person name="Amend J."/>
        </authorList>
    </citation>
    <scope>NUCLEOTIDE SEQUENCE</scope>
    <source>
        <strain evidence="6">RS19-109</strain>
    </source>
</reference>
<evidence type="ECO:0000256" key="1">
    <source>
        <dbReference type="ARBA" id="ARBA00022574"/>
    </source>
</evidence>
<dbReference type="SUPFAM" id="SSF81901">
    <property type="entry name" value="HCP-like"/>
    <property type="match status" value="2"/>
</dbReference>
<comment type="caution">
    <text evidence="6">The sequence shown here is derived from an EMBL/GenBank/DDBJ whole genome shotgun (WGS) entry which is preliminary data.</text>
</comment>
<gene>
    <name evidence="6" type="ORF">OLX77_10790</name>
</gene>
<accession>A0A9X4MHB6</accession>
<dbReference type="PROSITE" id="PS50082">
    <property type="entry name" value="WD_REPEATS_2"/>
    <property type="match status" value="4"/>
</dbReference>
<evidence type="ECO:0000313" key="7">
    <source>
        <dbReference type="Proteomes" id="UP001154240"/>
    </source>
</evidence>
<dbReference type="InterPro" id="IPR011990">
    <property type="entry name" value="TPR-like_helical_dom_sf"/>
</dbReference>
<proteinExistence type="predicted"/>
<dbReference type="PRINTS" id="PR00320">
    <property type="entry name" value="GPROTEINBRPT"/>
</dbReference>
<dbReference type="Pfam" id="PF00400">
    <property type="entry name" value="WD40"/>
    <property type="match status" value="5"/>
</dbReference>
<dbReference type="InterPro" id="IPR006597">
    <property type="entry name" value="Sel1-like"/>
</dbReference>
<dbReference type="PROSITE" id="PS50294">
    <property type="entry name" value="WD_REPEATS_REGION"/>
    <property type="match status" value="3"/>
</dbReference>
<dbReference type="PROSITE" id="PS00678">
    <property type="entry name" value="WD_REPEATS_1"/>
    <property type="match status" value="1"/>
</dbReference>
<dbReference type="InterPro" id="IPR050349">
    <property type="entry name" value="WD_LIS1/nudF_dynein_reg"/>
</dbReference>
<dbReference type="SMART" id="SM00320">
    <property type="entry name" value="WD40"/>
    <property type="match status" value="7"/>
</dbReference>
<evidence type="ECO:0000256" key="3">
    <source>
        <dbReference type="PROSITE-ProRule" id="PRU00221"/>
    </source>
</evidence>
<keyword evidence="7" id="KW-1185">Reference proteome</keyword>
<keyword evidence="1 3" id="KW-0853">WD repeat</keyword>
<dbReference type="InterPro" id="IPR015943">
    <property type="entry name" value="WD40/YVTN_repeat-like_dom_sf"/>
</dbReference>
<dbReference type="InterPro" id="IPR036322">
    <property type="entry name" value="WD40_repeat_dom_sf"/>
</dbReference>
<dbReference type="SMART" id="SM00671">
    <property type="entry name" value="SEL1"/>
    <property type="match status" value="5"/>
</dbReference>
<evidence type="ECO:0008006" key="8">
    <source>
        <dbReference type="Google" id="ProtNLM"/>
    </source>
</evidence>
<dbReference type="CDD" id="cd00200">
    <property type="entry name" value="WD40"/>
    <property type="match status" value="1"/>
</dbReference>
<dbReference type="Gene3D" id="1.25.40.10">
    <property type="entry name" value="Tetratricopeptide repeat domain"/>
    <property type="match status" value="2"/>
</dbReference>
<dbReference type="RefSeq" id="WP_307633603.1">
    <property type="nucleotide sequence ID" value="NZ_JAPHEH010000001.1"/>
</dbReference>
<feature type="chain" id="PRO_5040887244" description="Anaphase-promoting complex subunit 4 WD40 domain-containing protein" evidence="5">
    <location>
        <begin position="22"/>
        <end position="593"/>
    </location>
</feature>
<keyword evidence="5" id="KW-0732">Signal</keyword>
<dbReference type="EMBL" id="JAPHEH010000001">
    <property type="protein sequence ID" value="MDG4476637.1"/>
    <property type="molecule type" value="Genomic_DNA"/>
</dbReference>
<dbReference type="Proteomes" id="UP001154240">
    <property type="component" value="Unassembled WGS sequence"/>
</dbReference>
<feature type="repeat" description="WD" evidence="3">
    <location>
        <begin position="291"/>
        <end position="323"/>
    </location>
</feature>